<organism evidence="1 2">
    <name type="scientific">Flintibacter hominis</name>
    <dbReference type="NCBI Taxonomy" id="2763048"/>
    <lineage>
        <taxon>Bacteria</taxon>
        <taxon>Bacillati</taxon>
        <taxon>Bacillota</taxon>
        <taxon>Clostridia</taxon>
        <taxon>Eubacteriales</taxon>
        <taxon>Flintibacter</taxon>
    </lineage>
</organism>
<dbReference type="RefSeq" id="WP_186853120.1">
    <property type="nucleotide sequence ID" value="NZ_JACOPO010000007.1"/>
</dbReference>
<accession>A0A8J6M6X6</accession>
<dbReference type="InterPro" id="IPR028994">
    <property type="entry name" value="Integrin_alpha_N"/>
</dbReference>
<dbReference type="NCBIfam" id="NF047539">
    <property type="entry name" value="XAC2610_fam"/>
    <property type="match status" value="1"/>
</dbReference>
<dbReference type="SUPFAM" id="SSF69318">
    <property type="entry name" value="Integrin alpha N-terminal domain"/>
    <property type="match status" value="1"/>
</dbReference>
<reference evidence="1" key="1">
    <citation type="submission" date="2020-08" db="EMBL/GenBank/DDBJ databases">
        <title>Genome public.</title>
        <authorList>
            <person name="Liu C."/>
            <person name="Sun Q."/>
        </authorList>
    </citation>
    <scope>NUCLEOTIDE SEQUENCE</scope>
    <source>
        <strain evidence="1">NSJ-23</strain>
    </source>
</reference>
<dbReference type="Proteomes" id="UP000628736">
    <property type="component" value="Unassembled WGS sequence"/>
</dbReference>
<dbReference type="InterPro" id="IPR058087">
    <property type="entry name" value="XAC2610_dom"/>
</dbReference>
<gene>
    <name evidence="1" type="ORF">H8S11_10560</name>
</gene>
<evidence type="ECO:0000313" key="1">
    <source>
        <dbReference type="EMBL" id="MBC5723249.1"/>
    </source>
</evidence>
<comment type="caution">
    <text evidence="1">The sequence shown here is derived from an EMBL/GenBank/DDBJ whole genome shotgun (WGS) entry which is preliminary data.</text>
</comment>
<evidence type="ECO:0000313" key="2">
    <source>
        <dbReference type="Proteomes" id="UP000628736"/>
    </source>
</evidence>
<name>A0A8J6M6X6_9FIRM</name>
<dbReference type="AlphaFoldDB" id="A0A8J6M6X6"/>
<dbReference type="EMBL" id="JACOPO010000007">
    <property type="protein sequence ID" value="MBC5723249.1"/>
    <property type="molecule type" value="Genomic_DNA"/>
</dbReference>
<sequence length="639" mass="71177">MNRTSLPISPFTTALSGSARETELRIRSIFQWKRRRPPLPLLILLLAAALLCGNLVSCRTEEPDLAQLLLEAHENYPYDGGRMSSKLLLSQEGEGCTLALALVDGGSHPAGLGNLMLGLWDGREQDWRGPVRQVAGDDGLFSSWTDAEGILNILCTNTSTWTGIEGASTVAHYRFDGSSLEEAAQWDYYSDDGLSDQKAVPVEGGLELYSLNPEWGYPDSIQSGSPMPEQWVYSHFESIGKAGISAHTAAYSVPLTSQRDLTLELRSDRAKRDVFFSPLKEILVYEDGKLLQSIDVPALMASDQPIQAYRWDTHSVDIYPAFSLAEEPQYLYEGLFFREESAFGGQEFGDFNFDGYTDFAIPAVEASPHNVTYAYFLFDPAAEEYIFSFLMFSPPELLKEEELLVEHEHDSQTVQRRYYSFDREGRLVLVRQETELYGQPSDSLSPEPYPGPAEAAEAFRQVMAGDVPFRSASDGREYYLSQINELIWNDPAVNAYAEQFAVADLDDDGTPEVIILTNQHIHSEPILVLRWQDGQIYGYNEVGRGMQGLKADGTSGWSDGAFHNGTHRDQYTSSGDGPDRREQLYLSELIVADGSGEFYLSGQEVTQAEYEAAEAAQDAKPDAVWYNLLPETIADLFGQ</sequence>
<keyword evidence="2" id="KW-1185">Reference proteome</keyword>
<proteinExistence type="predicted"/>
<protein>
    <submittedName>
        <fullName evidence="1">Uncharacterized protein</fullName>
    </submittedName>
</protein>